<feature type="compositionally biased region" description="Basic residues" evidence="2">
    <location>
        <begin position="1078"/>
        <end position="1090"/>
    </location>
</feature>
<comment type="caution">
    <text evidence="4">The sequence shown here is derived from an EMBL/GenBank/DDBJ whole genome shotgun (WGS) entry which is preliminary data.</text>
</comment>
<accession>A0ABS5R2N3</accession>
<organism evidence="4 5">
    <name type="scientific">Fructobacillus broussonetiae</name>
    <dbReference type="NCBI Taxonomy" id="2713173"/>
    <lineage>
        <taxon>Bacteria</taxon>
        <taxon>Bacillati</taxon>
        <taxon>Bacillota</taxon>
        <taxon>Bacilli</taxon>
        <taxon>Lactobacillales</taxon>
        <taxon>Lactobacillaceae</taxon>
        <taxon>Fructobacillus</taxon>
    </lineage>
</organism>
<feature type="region of interest" description="Disordered" evidence="2">
    <location>
        <begin position="916"/>
        <end position="1101"/>
    </location>
</feature>
<feature type="coiled-coil region" evidence="1">
    <location>
        <begin position="775"/>
        <end position="810"/>
    </location>
</feature>
<dbReference type="Pfam" id="PF07564">
    <property type="entry name" value="DUF1542"/>
    <property type="match status" value="3"/>
</dbReference>
<feature type="domain" description="DUF1542" evidence="3">
    <location>
        <begin position="628"/>
        <end position="693"/>
    </location>
</feature>
<feature type="compositionally biased region" description="Polar residues" evidence="2">
    <location>
        <begin position="948"/>
        <end position="957"/>
    </location>
</feature>
<name>A0ABS5R2N3_9LACO</name>
<evidence type="ECO:0000313" key="5">
    <source>
        <dbReference type="Proteomes" id="UP001519504"/>
    </source>
</evidence>
<feature type="region of interest" description="Disordered" evidence="2">
    <location>
        <begin position="455"/>
        <end position="479"/>
    </location>
</feature>
<evidence type="ECO:0000259" key="3">
    <source>
        <dbReference type="Pfam" id="PF07564"/>
    </source>
</evidence>
<proteinExistence type="predicted"/>
<keyword evidence="1" id="KW-0175">Coiled coil</keyword>
<dbReference type="EMBL" id="JAAMFK010000004">
    <property type="protein sequence ID" value="MBS9338819.1"/>
    <property type="molecule type" value="Genomic_DNA"/>
</dbReference>
<keyword evidence="5" id="KW-1185">Reference proteome</keyword>
<evidence type="ECO:0000313" key="4">
    <source>
        <dbReference type="EMBL" id="MBS9338819.1"/>
    </source>
</evidence>
<feature type="domain" description="DUF1542" evidence="3">
    <location>
        <begin position="544"/>
        <end position="604"/>
    </location>
</feature>
<protein>
    <submittedName>
        <fullName evidence="4">DUF1542 domain-containing protein</fullName>
    </submittedName>
</protein>
<sequence length="1101" mass="121869">MQKNKKVVLQSFLISLALTGGVGTSTVSALLGMSPLGLDASADSFQWEADRAVNSGDIDGNKTYDTVDDVTFDDPEGAVVGKWVNLAKVQKVARISKEIERARKEGRDQSYIDLLLSGPEKQAGGNYDQWIDYQVKNVYVRKDPDTGKNIAAYVGGKTQISIWPQGRANSVSILMGKDGQPNSYHIYKRYSRARENYRDVDTRKQTVFAGVAVEPKKTIFPHTEYNNLGKEHKILLSDQFDNNVDSIQVSYTSDGNLGEQSYTTPRLQLRTQSVLKQEIQKALQRRVESKAKKLAAKEAIEKAKKELYDAIDSDDTLNHQEKQDQKFEVDTAFAGTDYDVEQQDNADSVQDVINKRKAAAEAKHKSNPSVKDRKDEVFASIEEAAKTKRTEIDTDPDLTTEEREKLYPEIDKVTAQLKEKFDSVSNAEDLDDKILSHLPGEAYAGILIKPNQTLDERKDSAKTSIAQTGETVKSDLDQRATDAKSKIDLDGGLTPDEKQHQKDAIDNAVLKAKEDLESKDANDAMKVNAIRAKAEADLKVLTDKKKEARHSAARLVTDKITDINYNDKLTQNQKNTYDTNLTNDYTDFVNKIDAARTTDEIPSASSGSDFAKKIEEKGQVAADSFNKTKESAENDVQKKADQANADIKKMNNLTEDEKQEAYRQVQAEADRIKNLVKDAPNAARVEELVKNAEMPIPKNLPIDGLIEVAKKNAGDEAKAAQDEIGKNTGLDSDQIKQLQDDVERAKKTYADSFDGVSDADELAKKKAEKTLANAIEKAKDDATKYAAENLRKKEEALRQAKDNAKGDIKKDADAKRAEIDKMTDLAPNQREKLKQKITDAENDVDKRIEGVTNFDKMAADIDQAKQGTDVDDAFNKAKGEVAGQLLDNKKKARQAVIDQKEKDAKAAVDALKNLSETEKSKAKADIENAAKKSRDAVNAVTKDEDFSNADQNATSNKGVEEALAKAKQDDWDTISKKAAEAEQSKKEADAAQAAKEKADHELAEAERLDGETKAKLEGEQSKKEEADKKKLEAEGEKKKADTAKKEADGAYDKAKQAVEEAEKSKTDGSGDSSSNQRIRIRNQVVRKRPQPIKIIRSPLVN</sequence>
<feature type="compositionally biased region" description="Basic and acidic residues" evidence="2">
    <location>
        <begin position="958"/>
        <end position="1068"/>
    </location>
</feature>
<feature type="compositionally biased region" description="Polar residues" evidence="2">
    <location>
        <begin position="462"/>
        <end position="471"/>
    </location>
</feature>
<feature type="coiled-coil region" evidence="1">
    <location>
        <begin position="622"/>
        <end position="675"/>
    </location>
</feature>
<dbReference type="RefSeq" id="WP_213809100.1">
    <property type="nucleotide sequence ID" value="NZ_JAAMFK010000004.1"/>
</dbReference>
<dbReference type="InterPro" id="IPR011439">
    <property type="entry name" value="DUF1542"/>
</dbReference>
<evidence type="ECO:0000256" key="1">
    <source>
        <dbReference type="SAM" id="Coils"/>
    </source>
</evidence>
<reference evidence="4 5" key="1">
    <citation type="submission" date="2020-02" db="EMBL/GenBank/DDBJ databases">
        <title>Fructobacillus sp. isolated from paper mulberry of Taiwan.</title>
        <authorList>
            <person name="Lin S.-T."/>
        </authorList>
    </citation>
    <scope>NUCLEOTIDE SEQUENCE [LARGE SCALE GENOMIC DNA]</scope>
    <source>
        <strain evidence="4 5">M2-14</strain>
    </source>
</reference>
<gene>
    <name evidence="4" type="ORF">G6R29_04170</name>
</gene>
<feature type="domain" description="DUF1542" evidence="3">
    <location>
        <begin position="376"/>
        <end position="428"/>
    </location>
</feature>
<dbReference type="Proteomes" id="UP001519504">
    <property type="component" value="Unassembled WGS sequence"/>
</dbReference>
<evidence type="ECO:0000256" key="2">
    <source>
        <dbReference type="SAM" id="MobiDB-lite"/>
    </source>
</evidence>
<feature type="compositionally biased region" description="Basic and acidic residues" evidence="2">
    <location>
        <begin position="916"/>
        <end position="945"/>
    </location>
</feature>